<reference evidence="2 3" key="1">
    <citation type="submission" date="2016-02" db="EMBL/GenBank/DDBJ databases">
        <title>Ulvibacter sp. LPB0005, isolated from Thais luteostoma.</title>
        <authorList>
            <person name="Shin S.-K."/>
            <person name="Yi H."/>
        </authorList>
    </citation>
    <scope>NUCLEOTIDE SEQUENCE [LARGE SCALE GENOMIC DNA]</scope>
    <source>
        <strain evidence="2 3">LPB0005</strain>
    </source>
</reference>
<comment type="caution">
    <text evidence="2">The sequence shown here is derived from an EMBL/GenBank/DDBJ whole genome shotgun (WGS) entry which is preliminary data.</text>
</comment>
<name>A0A167EPJ4_9FLAO</name>
<dbReference type="InterPro" id="IPR007345">
    <property type="entry name" value="Polysacch_pyruvyl_Trfase"/>
</dbReference>
<accession>A0A167EPJ4</accession>
<proteinExistence type="predicted"/>
<dbReference type="AlphaFoldDB" id="A0A167EPJ4"/>
<gene>
    <name evidence="2" type="ORF">ULVI_14835</name>
</gene>
<evidence type="ECO:0000313" key="2">
    <source>
        <dbReference type="EMBL" id="OAB75748.1"/>
    </source>
</evidence>
<dbReference type="Pfam" id="PF04230">
    <property type="entry name" value="PS_pyruv_trans"/>
    <property type="match status" value="1"/>
</dbReference>
<sequence length="282" mass="31598">MKKLFKSNIQRNPDTFPVYWSSNKYLAGKEWDNFGDALVPLLVERISGKKVVWTNKNAAVANNNGLSKVFFTIGSILDQAKENNIVWGSGIMHSQKPIQKSTFLAVRGPISYSRVLASGQHMEPIWGDPALLCPFYFPVPKKTQTNTIALVPHYVDYEAVNNKYKDEEGVIVIDLKDPDIPGVIEKIATASMVFSSSLHGLIVAHAYGIKAAWVLFSDKLDGDDIKFNDYFMSVGIRLYKPFQYDDVLLTRKIASESLLPDLAVLQKVQLDLLHSCPFLEKA</sequence>
<dbReference type="EMBL" id="LRXL01000053">
    <property type="protein sequence ID" value="OAB75748.1"/>
    <property type="molecule type" value="Genomic_DNA"/>
</dbReference>
<keyword evidence="3" id="KW-1185">Reference proteome</keyword>
<dbReference type="RefSeq" id="WP_082830893.1">
    <property type="nucleotide sequence ID" value="NZ_LRXL01000053.1"/>
</dbReference>
<dbReference type="STRING" id="1763537.ULVI_14835"/>
<feature type="domain" description="Polysaccharide pyruvyl transferase" evidence="1">
    <location>
        <begin position="76"/>
        <end position="214"/>
    </location>
</feature>
<dbReference type="OrthoDB" id="9803627at2"/>
<organism evidence="2 3">
    <name type="scientific">Cochleicola gelatinilyticus</name>
    <dbReference type="NCBI Taxonomy" id="1763537"/>
    <lineage>
        <taxon>Bacteria</taxon>
        <taxon>Pseudomonadati</taxon>
        <taxon>Bacteroidota</taxon>
        <taxon>Flavobacteriia</taxon>
        <taxon>Flavobacteriales</taxon>
        <taxon>Flavobacteriaceae</taxon>
        <taxon>Cochleicola</taxon>
    </lineage>
</organism>
<dbReference type="Proteomes" id="UP000077013">
    <property type="component" value="Unassembled WGS sequence"/>
</dbReference>
<protein>
    <recommendedName>
        <fullName evidence="1">Polysaccharide pyruvyl transferase domain-containing protein</fullName>
    </recommendedName>
</protein>
<evidence type="ECO:0000259" key="1">
    <source>
        <dbReference type="Pfam" id="PF04230"/>
    </source>
</evidence>
<evidence type="ECO:0000313" key="3">
    <source>
        <dbReference type="Proteomes" id="UP000077013"/>
    </source>
</evidence>